<dbReference type="PANTHER" id="PTHR11092">
    <property type="entry name" value="SUGAR NUCLEOTIDE EPIMERASE RELATED"/>
    <property type="match status" value="1"/>
</dbReference>
<dbReference type="InterPro" id="IPR001509">
    <property type="entry name" value="Epimerase_deHydtase"/>
</dbReference>
<feature type="domain" description="DUF1731" evidence="3">
    <location>
        <begin position="263"/>
        <end position="310"/>
    </location>
</feature>
<dbReference type="PANTHER" id="PTHR11092:SF0">
    <property type="entry name" value="EPIMERASE FAMILY PROTEIN SDR39U1"/>
    <property type="match status" value="1"/>
</dbReference>
<dbReference type="InterPro" id="IPR010099">
    <property type="entry name" value="SDR39U1"/>
</dbReference>
<comment type="similarity">
    <text evidence="1">Belongs to the NAD(P)-dependent epimerase/dehydratase family. SDR39U1 subfamily.</text>
</comment>
<sequence>MRALILGGSGFIGTALSGHLLDKGWQVVIPSRNPEKGRFLIPQGHSLDVSFVMWDGNDALSLAKYCEGADAIINLAGESIAAARWTDDQKRRIRQSRVQTGEVLIKALKELQTLPEVLIQGSAVGYYGGSQTLAGPDAYTEFSPSGQGFLASVARDWEASTLEAERMGIRRAVIRTGVVLGPGEGALQKFISPFSYFAGGPLGTGQQGFSWIHRDDTAGAIAHIIENKDCAGPFNLTAPMPVTMLDFCNTLGRVMNRPSWLPVPGFMLRLMLGEMAEELILQGQFALPGRLVGAGYSFRFNDLENALRDILIE</sequence>
<dbReference type="Proteomes" id="UP000503840">
    <property type="component" value="Unassembled WGS sequence"/>
</dbReference>
<dbReference type="RefSeq" id="WP_174404477.1">
    <property type="nucleotide sequence ID" value="NZ_BLVO01000012.1"/>
</dbReference>
<dbReference type="Pfam" id="PF08338">
    <property type="entry name" value="DUF1731"/>
    <property type="match status" value="1"/>
</dbReference>
<feature type="domain" description="NAD-dependent epimerase/dehydratase" evidence="2">
    <location>
        <begin position="3"/>
        <end position="229"/>
    </location>
</feature>
<dbReference type="EMBL" id="BLVO01000012">
    <property type="protein sequence ID" value="GFM32803.1"/>
    <property type="molecule type" value="Genomic_DNA"/>
</dbReference>
<keyword evidence="5" id="KW-1185">Reference proteome</keyword>
<evidence type="ECO:0000259" key="2">
    <source>
        <dbReference type="Pfam" id="PF01370"/>
    </source>
</evidence>
<evidence type="ECO:0000256" key="1">
    <source>
        <dbReference type="ARBA" id="ARBA00009353"/>
    </source>
</evidence>
<dbReference type="InterPro" id="IPR013549">
    <property type="entry name" value="DUF1731"/>
</dbReference>
<dbReference type="AlphaFoldDB" id="A0A7J0BGE6"/>
<evidence type="ECO:0000313" key="5">
    <source>
        <dbReference type="Proteomes" id="UP000503840"/>
    </source>
</evidence>
<evidence type="ECO:0000313" key="4">
    <source>
        <dbReference type="EMBL" id="GFM32803.1"/>
    </source>
</evidence>
<dbReference type="Gene3D" id="3.40.50.720">
    <property type="entry name" value="NAD(P)-binding Rossmann-like Domain"/>
    <property type="match status" value="1"/>
</dbReference>
<dbReference type="CDD" id="cd05242">
    <property type="entry name" value="SDR_a8"/>
    <property type="match status" value="1"/>
</dbReference>
<dbReference type="SUPFAM" id="SSF51735">
    <property type="entry name" value="NAD(P)-binding Rossmann-fold domains"/>
    <property type="match status" value="1"/>
</dbReference>
<dbReference type="Pfam" id="PF01370">
    <property type="entry name" value="Epimerase"/>
    <property type="match status" value="1"/>
</dbReference>
<gene>
    <name evidence="4" type="ORF">DSM101010T_11680</name>
</gene>
<protein>
    <recommendedName>
        <fullName evidence="6">Cell division inhibitor</fullName>
    </recommendedName>
</protein>
<evidence type="ECO:0000259" key="3">
    <source>
        <dbReference type="Pfam" id="PF08338"/>
    </source>
</evidence>
<proteinExistence type="inferred from homology"/>
<accession>A0A7J0BGE6</accession>
<comment type="caution">
    <text evidence="4">The sequence shown here is derived from an EMBL/GenBank/DDBJ whole genome shotgun (WGS) entry which is preliminary data.</text>
</comment>
<reference evidence="4 5" key="1">
    <citation type="submission" date="2020-05" db="EMBL/GenBank/DDBJ databases">
        <title>Draft genome sequence of Desulfovibrio sp. strain HN2T.</title>
        <authorList>
            <person name="Ueno A."/>
            <person name="Tamazawa S."/>
            <person name="Tamamura S."/>
            <person name="Murakami T."/>
            <person name="Kiyama T."/>
            <person name="Inomata H."/>
            <person name="Amano Y."/>
            <person name="Miyakawa K."/>
            <person name="Tamaki H."/>
            <person name="Naganuma T."/>
            <person name="Kaneko K."/>
        </authorList>
    </citation>
    <scope>NUCLEOTIDE SEQUENCE [LARGE SCALE GENOMIC DNA]</scope>
    <source>
        <strain evidence="4 5">HN2</strain>
    </source>
</reference>
<evidence type="ECO:0008006" key="6">
    <source>
        <dbReference type="Google" id="ProtNLM"/>
    </source>
</evidence>
<dbReference type="NCBIfam" id="TIGR01777">
    <property type="entry name" value="yfcH"/>
    <property type="match status" value="1"/>
</dbReference>
<dbReference type="InterPro" id="IPR036291">
    <property type="entry name" value="NAD(P)-bd_dom_sf"/>
</dbReference>
<organism evidence="4 5">
    <name type="scientific">Desulfovibrio subterraneus</name>
    <dbReference type="NCBI Taxonomy" id="2718620"/>
    <lineage>
        <taxon>Bacteria</taxon>
        <taxon>Pseudomonadati</taxon>
        <taxon>Thermodesulfobacteriota</taxon>
        <taxon>Desulfovibrionia</taxon>
        <taxon>Desulfovibrionales</taxon>
        <taxon>Desulfovibrionaceae</taxon>
        <taxon>Desulfovibrio</taxon>
    </lineage>
</organism>
<name>A0A7J0BGE6_9BACT</name>